<protein>
    <submittedName>
        <fullName evidence="1">Uncharacterized protein</fullName>
    </submittedName>
</protein>
<sequence>MNCLPSTTIAASCFVALFLAETGINLAQLLAMKWSPELATSLQDASVARQKFREVKYRAGGREITFTVWLGFMPKLRAYLALREIWCRTQSGTRGFV</sequence>
<name>A0A158EIG2_9BURK</name>
<dbReference type="AlphaFoldDB" id="A0A158EIG2"/>
<proteinExistence type="predicted"/>
<organism evidence="1 2">
    <name type="scientific">Caballeronia calidae</name>
    <dbReference type="NCBI Taxonomy" id="1777139"/>
    <lineage>
        <taxon>Bacteria</taxon>
        <taxon>Pseudomonadati</taxon>
        <taxon>Pseudomonadota</taxon>
        <taxon>Betaproteobacteria</taxon>
        <taxon>Burkholderiales</taxon>
        <taxon>Burkholderiaceae</taxon>
        <taxon>Caballeronia</taxon>
    </lineage>
</organism>
<dbReference type="RefSeq" id="WP_062612554.1">
    <property type="nucleotide sequence ID" value="NZ_FCOX02000128.1"/>
</dbReference>
<keyword evidence="2" id="KW-1185">Reference proteome</keyword>
<evidence type="ECO:0000313" key="1">
    <source>
        <dbReference type="EMBL" id="SAL06682.1"/>
    </source>
</evidence>
<comment type="caution">
    <text evidence="1">The sequence shown here is derived from an EMBL/GenBank/DDBJ whole genome shotgun (WGS) entry which is preliminary data.</text>
</comment>
<accession>A0A158EIG2</accession>
<dbReference type="EMBL" id="FCOX02000128">
    <property type="protein sequence ID" value="SAL06682.1"/>
    <property type="molecule type" value="Genomic_DNA"/>
</dbReference>
<reference evidence="1" key="1">
    <citation type="submission" date="2016-01" db="EMBL/GenBank/DDBJ databases">
        <authorList>
            <person name="Peeters C."/>
        </authorList>
    </citation>
    <scope>NUCLEOTIDE SEQUENCE</scope>
    <source>
        <strain evidence="1">LMG 29321</strain>
    </source>
</reference>
<dbReference type="Proteomes" id="UP000071859">
    <property type="component" value="Unassembled WGS sequence"/>
</dbReference>
<evidence type="ECO:0000313" key="2">
    <source>
        <dbReference type="Proteomes" id="UP000071859"/>
    </source>
</evidence>
<gene>
    <name evidence="1" type="ORF">AWB78_08189</name>
</gene>